<keyword evidence="3" id="KW-1185">Reference proteome</keyword>
<dbReference type="RefSeq" id="WP_006090656.1">
    <property type="nucleotide sequence ID" value="NZ_AOHW01000036.1"/>
</dbReference>
<dbReference type="GO" id="GO:0003677">
    <property type="term" value="F:DNA binding"/>
    <property type="evidence" value="ECO:0007669"/>
    <property type="project" value="InterPro"/>
</dbReference>
<dbReference type="OrthoDB" id="203769at2157"/>
<dbReference type="AlphaFoldDB" id="L9VRN8"/>
<accession>L9VRN8</accession>
<reference evidence="2 3" key="1">
    <citation type="journal article" date="2014" name="PLoS Genet.">
        <title>Phylogenetically driven sequencing of extremely halophilic archaea reveals strategies for static and dynamic osmo-response.</title>
        <authorList>
            <person name="Becker E.A."/>
            <person name="Seitzer P.M."/>
            <person name="Tritt A."/>
            <person name="Larsen D."/>
            <person name="Krusor M."/>
            <person name="Yao A.I."/>
            <person name="Wu D."/>
            <person name="Madern D."/>
            <person name="Eisen J.A."/>
            <person name="Darling A.E."/>
            <person name="Facciotti M.T."/>
        </authorList>
    </citation>
    <scope>NUCLEOTIDE SEQUENCE [LARGE SCALE GENOMIC DNA]</scope>
    <source>
        <strain evidence="2 3">GA33</strain>
    </source>
</reference>
<dbReference type="EMBL" id="AOHW01000036">
    <property type="protein sequence ID" value="ELY39711.1"/>
    <property type="molecule type" value="Genomic_DNA"/>
</dbReference>
<sequence length="120" mass="13291">MSGNADRDESGQFESTFDDEEVLAYFADGRPFHTAQEVADRFGVDRSTAYRRLSDLAAAGALEKVTLGSRTVVWWYPTETAGEHTETEADDPLFTAPAFAVDESVDEDDIDDVLYGELEE</sequence>
<dbReference type="GO" id="GO:0006355">
    <property type="term" value="P:regulation of DNA-templated transcription"/>
    <property type="evidence" value="ECO:0007669"/>
    <property type="project" value="InterPro"/>
</dbReference>
<dbReference type="InterPro" id="IPR036390">
    <property type="entry name" value="WH_DNA-bd_sf"/>
</dbReference>
<feature type="domain" description="HTH iclR-type" evidence="1">
    <location>
        <begin position="21"/>
        <end position="64"/>
    </location>
</feature>
<comment type="caution">
    <text evidence="2">The sequence shown here is derived from an EMBL/GenBank/DDBJ whole genome shotgun (WGS) entry which is preliminary data.</text>
</comment>
<dbReference type="Proteomes" id="UP000011599">
    <property type="component" value="Unassembled WGS sequence"/>
</dbReference>
<gene>
    <name evidence="2" type="ORF">C496_13576</name>
</gene>
<organism evidence="2 3">
    <name type="scientific">Natronorubrum tibetense GA33</name>
    <dbReference type="NCBI Taxonomy" id="1114856"/>
    <lineage>
        <taxon>Archaea</taxon>
        <taxon>Methanobacteriati</taxon>
        <taxon>Methanobacteriota</taxon>
        <taxon>Stenosarchaea group</taxon>
        <taxon>Halobacteria</taxon>
        <taxon>Halobacteriales</taxon>
        <taxon>Natrialbaceae</taxon>
        <taxon>Natronorubrum</taxon>
    </lineage>
</organism>
<protein>
    <recommendedName>
        <fullName evidence="1">HTH iclR-type domain-containing protein</fullName>
    </recommendedName>
</protein>
<dbReference type="Pfam" id="PF09339">
    <property type="entry name" value="HTH_IclR"/>
    <property type="match status" value="1"/>
</dbReference>
<dbReference type="SUPFAM" id="SSF46785">
    <property type="entry name" value="Winged helix' DNA-binding domain"/>
    <property type="match status" value="1"/>
</dbReference>
<name>L9VRN8_9EURY</name>
<dbReference type="eggNOG" id="arCOG09396">
    <property type="taxonomic scope" value="Archaea"/>
</dbReference>
<evidence type="ECO:0000313" key="3">
    <source>
        <dbReference type="Proteomes" id="UP000011599"/>
    </source>
</evidence>
<dbReference type="InterPro" id="IPR005471">
    <property type="entry name" value="Tscrpt_reg_IclR_N"/>
</dbReference>
<dbReference type="InterPro" id="IPR036388">
    <property type="entry name" value="WH-like_DNA-bd_sf"/>
</dbReference>
<evidence type="ECO:0000259" key="1">
    <source>
        <dbReference type="Pfam" id="PF09339"/>
    </source>
</evidence>
<dbReference type="PATRIC" id="fig|1114856.3.peg.2825"/>
<evidence type="ECO:0000313" key="2">
    <source>
        <dbReference type="EMBL" id="ELY39711.1"/>
    </source>
</evidence>
<proteinExistence type="predicted"/>
<dbReference type="Gene3D" id="1.10.10.10">
    <property type="entry name" value="Winged helix-like DNA-binding domain superfamily/Winged helix DNA-binding domain"/>
    <property type="match status" value="1"/>
</dbReference>
<dbReference type="STRING" id="1114856.GCA_000383975_03142"/>